<organism evidence="2 3">
    <name type="scientific">Tannerella forsythia</name>
    <name type="common">Bacteroides forsythus</name>
    <dbReference type="NCBI Taxonomy" id="28112"/>
    <lineage>
        <taxon>Bacteria</taxon>
        <taxon>Pseudomonadati</taxon>
        <taxon>Bacteroidota</taxon>
        <taxon>Bacteroidia</taxon>
        <taxon>Bacteroidales</taxon>
        <taxon>Tannerellaceae</taxon>
        <taxon>Tannerella</taxon>
    </lineage>
</organism>
<dbReference type="InterPro" id="IPR004564">
    <property type="entry name" value="OM_lipoprot_carrier_LolA-like"/>
</dbReference>
<dbReference type="Pfam" id="PF16584">
    <property type="entry name" value="LolA_2"/>
    <property type="match status" value="1"/>
</dbReference>
<dbReference type="AlphaFoldDB" id="A0A1D3UV09"/>
<dbReference type="RefSeq" id="WP_014225819.1">
    <property type="nucleotide sequence ID" value="NZ_CAJPTF010000026.1"/>
</dbReference>
<evidence type="ECO:0000313" key="2">
    <source>
        <dbReference type="EMBL" id="SCQ23892.1"/>
    </source>
</evidence>
<sequence length="214" mass="24000">MKRVQYIIIIMLWFSVAGVVTAQKAEALLDRAAAAYESSNGLKASFAANIRHEKQGVSESFEGTIQMKGDKFVLITPDTRTWYDGTTQWTYVVRTDEVNLSNPTGDELEFTNPMTLLRSYKKGFTLSYIGQSTSDNGKMADDVMLTSKKNGDVAKVEVQIERATSLPVRLTVTLKNGMCSVIRIRKMQTEISQPEHVFRFNPADYPGVTEIDLR</sequence>
<protein>
    <submittedName>
        <fullName evidence="2">Outer-membrane lipoprotein carrier protein</fullName>
    </submittedName>
</protein>
<keyword evidence="1" id="KW-0732">Signal</keyword>
<dbReference type="CDD" id="cd16325">
    <property type="entry name" value="LolA"/>
    <property type="match status" value="1"/>
</dbReference>
<evidence type="ECO:0000313" key="3">
    <source>
        <dbReference type="Proteomes" id="UP000182057"/>
    </source>
</evidence>
<name>A0A1D3UV09_TANFO</name>
<dbReference type="OMA" id="NQETRGD"/>
<gene>
    <name evidence="2" type="primary">lolA</name>
    <name evidence="2" type="ORF">TFUB20_02196</name>
</gene>
<reference evidence="2 3" key="1">
    <citation type="submission" date="2016-09" db="EMBL/GenBank/DDBJ databases">
        <authorList>
            <person name="Capua I."/>
            <person name="De Benedictis P."/>
            <person name="Joannis T."/>
            <person name="Lombin L.H."/>
            <person name="Cattoli G."/>
        </authorList>
    </citation>
    <scope>NUCLEOTIDE SEQUENCE [LARGE SCALE GENOMIC DNA]</scope>
    <source>
        <strain evidence="2 3">UB20</strain>
    </source>
</reference>
<accession>A0A1D3UV09</accession>
<proteinExistence type="predicted"/>
<dbReference type="OrthoDB" id="9810685at2"/>
<dbReference type="InterPro" id="IPR029046">
    <property type="entry name" value="LolA/LolB/LppX"/>
</dbReference>
<dbReference type="GeneID" id="34759526"/>
<dbReference type="EMBL" id="FMMM01000078">
    <property type="protein sequence ID" value="SCQ23892.1"/>
    <property type="molecule type" value="Genomic_DNA"/>
</dbReference>
<dbReference type="Gene3D" id="2.50.20.10">
    <property type="entry name" value="Lipoprotein localisation LolA/LolB/LppX"/>
    <property type="match status" value="1"/>
</dbReference>
<dbReference type="Proteomes" id="UP000182057">
    <property type="component" value="Unassembled WGS sequence"/>
</dbReference>
<keyword evidence="2" id="KW-0449">Lipoprotein</keyword>
<evidence type="ECO:0000256" key="1">
    <source>
        <dbReference type="ARBA" id="ARBA00022729"/>
    </source>
</evidence>
<dbReference type="SUPFAM" id="SSF89392">
    <property type="entry name" value="Prokaryotic lipoproteins and lipoprotein localization factors"/>
    <property type="match status" value="1"/>
</dbReference>